<name>A0A7S3P6V8_9STRA</name>
<dbReference type="EMBL" id="HBIM01018200">
    <property type="protein sequence ID" value="CAE0416995.1"/>
    <property type="molecule type" value="Transcribed_RNA"/>
</dbReference>
<reference evidence="3" key="1">
    <citation type="submission" date="2021-01" db="EMBL/GenBank/DDBJ databases">
        <authorList>
            <person name="Corre E."/>
            <person name="Pelletier E."/>
            <person name="Niang G."/>
            <person name="Scheremetjew M."/>
            <person name="Finn R."/>
            <person name="Kale V."/>
            <person name="Holt S."/>
            <person name="Cochrane G."/>
            <person name="Meng A."/>
            <person name="Brown T."/>
            <person name="Cohen L."/>
        </authorList>
    </citation>
    <scope>NUCLEOTIDE SEQUENCE</scope>
    <source>
        <strain evidence="3">CCMP127</strain>
    </source>
</reference>
<feature type="region of interest" description="Disordered" evidence="1">
    <location>
        <begin position="44"/>
        <end position="155"/>
    </location>
</feature>
<feature type="compositionally biased region" description="Basic residues" evidence="1">
    <location>
        <begin position="260"/>
        <end position="286"/>
    </location>
</feature>
<evidence type="ECO:0000256" key="2">
    <source>
        <dbReference type="SAM" id="Phobius"/>
    </source>
</evidence>
<keyword evidence="2" id="KW-1133">Transmembrane helix</keyword>
<evidence type="ECO:0000313" key="3">
    <source>
        <dbReference type="EMBL" id="CAE0416995.1"/>
    </source>
</evidence>
<accession>A0A7S3P6V8</accession>
<gene>
    <name evidence="3" type="ORF">ACOF00016_LOCUS13981</name>
</gene>
<dbReference type="PANTHER" id="PTHR36220:SF1">
    <property type="entry name" value="GAMMA TUBULIN COMPLEX COMPONENT C-TERMINAL DOMAIN-CONTAINING PROTEIN"/>
    <property type="match status" value="1"/>
</dbReference>
<dbReference type="InterPro" id="IPR015943">
    <property type="entry name" value="WD40/YVTN_repeat-like_dom_sf"/>
</dbReference>
<sequence length="1039" mass="113582">MSSSDTLSSLTTMTTNASQATMSETIQGSYNPVQFSSFTVVKPGGRAAAANEDVTERTVTSTHCGEDSTEDSSNDEILREVPCVLSSSSSERLPQHLEHDEEDDDDDDNEHELFEQEYLEQEEIIPIVVDSPARPTTSRIPSKSSPDSAQSVSPRDEYYYTHNPFSFPPGVNADIMDEESLRRLHDAVQEQLDLSFDSSNWTPRPEDIIDNAFHTDGTSAVEEEMFMDEDTIDTGGDDTFDTGGDDTFDTFESADGGEKKKSKKSKKKKSKKSSKKVKKSSRKHSSKKDDEAVAAVLFESAEKSIEINDKRLVEDVRDDGLGITSGLDDTMHHRRIDPPGERQYAAYELEEATDESVDRGRRSKKSSKNKHSKRKSSSRSSSSKRKSKSDPSSPHTPSTKGSSSSSSSTPSEWELAKARFHRAANSPSRPFVPPKRREIRPANWLPGDLREARGVRDFKKRVAPPPLLAEDNDDFTTEKGRNDDLTIPESYPLAGPEKFKNVDEFDPFSMFMASSTSSTTGRSLASSDVEQQGATYLFPSDGDDNDYGNDTLGDGILNKSDSKDSVGMRERLLYWLCRLFIVAGLVLVVLGIVSATRHRRDDGKSITSTLPPTLSPAPSTLMPTANQQSREEWAALGQVLHGSQSLEQFGSSVAMSADGSTLAVGAIQPSNAFGRMFDGYVQVLRFDVNTSQWMPMGEIIQNEVNGDDYGYAVSLSADGRTLAASVISNNLAGRGNGQARVFRYVEAVMEWEQIGQDQFTGYFHDDVVLSDDGNTVAFVRNTDQMGENSAVVSRFNGTDWEQLGQELGGLPDGVSVAFIDVSADGSTIAIGGDAYDENLNGVSGILRILRYSAETELWEPLGQSLVGFDTYDGFGSAFALSADGTKIVASAAYYSTEEMSNVGLVRVFEFDATSTQWYPLGQGILGEYESETFGRSLALSADGRVFAAGSPREEGRVKVFAFDESSKSWFPVGSTLEGIAGDDQFGYAVALSADGQSVVGSSRWHDFQGEDTGQVRVYRLNSSSVQPKSTSRVRQRPTN</sequence>
<feature type="compositionally biased region" description="Acidic residues" evidence="1">
    <location>
        <begin position="100"/>
        <end position="123"/>
    </location>
</feature>
<dbReference type="AlphaFoldDB" id="A0A7S3P6V8"/>
<dbReference type="PANTHER" id="PTHR36220">
    <property type="entry name" value="UNNAMED PRODUCT"/>
    <property type="match status" value="1"/>
</dbReference>
<feature type="region of interest" description="Disordered" evidence="1">
    <location>
        <begin position="601"/>
        <end position="624"/>
    </location>
</feature>
<feature type="compositionally biased region" description="Basic residues" evidence="1">
    <location>
        <begin position="361"/>
        <end position="387"/>
    </location>
</feature>
<dbReference type="SUPFAM" id="SSF82171">
    <property type="entry name" value="DPP6 N-terminal domain-like"/>
    <property type="match status" value="1"/>
</dbReference>
<feature type="compositionally biased region" description="Basic and acidic residues" evidence="1">
    <location>
        <begin position="300"/>
        <end position="320"/>
    </location>
</feature>
<evidence type="ECO:0000256" key="1">
    <source>
        <dbReference type="SAM" id="MobiDB-lite"/>
    </source>
</evidence>
<organism evidence="3">
    <name type="scientific">Amphora coffeiformis</name>
    <dbReference type="NCBI Taxonomy" id="265554"/>
    <lineage>
        <taxon>Eukaryota</taxon>
        <taxon>Sar</taxon>
        <taxon>Stramenopiles</taxon>
        <taxon>Ochrophyta</taxon>
        <taxon>Bacillariophyta</taxon>
        <taxon>Bacillariophyceae</taxon>
        <taxon>Bacillariophycidae</taxon>
        <taxon>Thalassiophysales</taxon>
        <taxon>Catenulaceae</taxon>
        <taxon>Amphora</taxon>
    </lineage>
</organism>
<protein>
    <submittedName>
        <fullName evidence="3">Uncharacterized protein</fullName>
    </submittedName>
</protein>
<proteinExistence type="predicted"/>
<keyword evidence="2" id="KW-0472">Membrane</keyword>
<feature type="compositionally biased region" description="Low complexity" evidence="1">
    <location>
        <begin position="390"/>
        <end position="411"/>
    </location>
</feature>
<feature type="region of interest" description="Disordered" evidence="1">
    <location>
        <begin position="230"/>
        <end position="435"/>
    </location>
</feature>
<feature type="region of interest" description="Disordered" evidence="1">
    <location>
        <begin position="465"/>
        <end position="492"/>
    </location>
</feature>
<feature type="compositionally biased region" description="Acidic residues" evidence="1">
    <location>
        <begin position="230"/>
        <end position="249"/>
    </location>
</feature>
<dbReference type="Gene3D" id="2.130.10.10">
    <property type="entry name" value="YVTN repeat-like/Quinoprotein amine dehydrogenase"/>
    <property type="match status" value="1"/>
</dbReference>
<feature type="compositionally biased region" description="Low complexity" evidence="1">
    <location>
        <begin position="607"/>
        <end position="624"/>
    </location>
</feature>
<feature type="transmembrane region" description="Helical" evidence="2">
    <location>
        <begin position="572"/>
        <end position="595"/>
    </location>
</feature>
<feature type="compositionally biased region" description="Polar residues" evidence="1">
    <location>
        <begin position="134"/>
        <end position="153"/>
    </location>
</feature>
<keyword evidence="2" id="KW-0812">Transmembrane</keyword>